<name>A0AAE9DFA8_CAEBR</name>
<organism evidence="1 2">
    <name type="scientific">Caenorhabditis briggsae</name>
    <dbReference type="NCBI Taxonomy" id="6238"/>
    <lineage>
        <taxon>Eukaryota</taxon>
        <taxon>Metazoa</taxon>
        <taxon>Ecdysozoa</taxon>
        <taxon>Nematoda</taxon>
        <taxon>Chromadorea</taxon>
        <taxon>Rhabditida</taxon>
        <taxon>Rhabditina</taxon>
        <taxon>Rhabditomorpha</taxon>
        <taxon>Rhabditoidea</taxon>
        <taxon>Rhabditidae</taxon>
        <taxon>Peloderinae</taxon>
        <taxon>Caenorhabditis</taxon>
    </lineage>
</organism>
<gene>
    <name evidence="1" type="ORF">L3Y34_002410</name>
</gene>
<proteinExistence type="predicted"/>
<dbReference type="EMBL" id="CP090893">
    <property type="protein sequence ID" value="ULU02794.1"/>
    <property type="molecule type" value="Genomic_DNA"/>
</dbReference>
<protein>
    <submittedName>
        <fullName evidence="1">Uncharacterized protein</fullName>
    </submittedName>
</protein>
<accession>A0AAE9DFA8</accession>
<evidence type="ECO:0000313" key="1">
    <source>
        <dbReference type="EMBL" id="ULU02794.1"/>
    </source>
</evidence>
<dbReference type="Proteomes" id="UP000827892">
    <property type="component" value="Chromosome III"/>
</dbReference>
<sequence>MPCPTLVHSWSTLVDACPKFVQSLPMPRPCLSVLAHVQRFPNAYSCLPNSYRQLPELVQCLSKTWRCLADSMPMPCLCLPLLALVYPTCLTLAHACRGWPDACPCLSDALPMPCRRLSNTRLALVQPCRRFPRLAGACPMPADTCSTLVKCLHALVHACRRLLVHADA</sequence>
<reference evidence="1 2" key="1">
    <citation type="submission" date="2022-05" db="EMBL/GenBank/DDBJ databases">
        <title>Chromosome-level reference genomes for two strains of Caenorhabditis briggsae: an improved platform for comparative genomics.</title>
        <authorList>
            <person name="Stevens L."/>
            <person name="Andersen E.C."/>
        </authorList>
    </citation>
    <scope>NUCLEOTIDE SEQUENCE [LARGE SCALE GENOMIC DNA]</scope>
    <source>
        <strain evidence="1">QX1410_ONT</strain>
        <tissue evidence="1">Whole-organism</tissue>
    </source>
</reference>
<evidence type="ECO:0000313" key="2">
    <source>
        <dbReference type="Proteomes" id="UP000827892"/>
    </source>
</evidence>
<dbReference type="AlphaFoldDB" id="A0AAE9DFA8"/>